<evidence type="ECO:0000256" key="1">
    <source>
        <dbReference type="ARBA" id="ARBA00000141"/>
    </source>
</evidence>
<evidence type="ECO:0000256" key="4">
    <source>
        <dbReference type="ARBA" id="ARBA00004853"/>
    </source>
</evidence>
<organism evidence="22 23">
    <name type="scientific">Humisphaera borealis</name>
    <dbReference type="NCBI Taxonomy" id="2807512"/>
    <lineage>
        <taxon>Bacteria</taxon>
        <taxon>Pseudomonadati</taxon>
        <taxon>Planctomycetota</taxon>
        <taxon>Phycisphaerae</taxon>
        <taxon>Tepidisphaerales</taxon>
        <taxon>Tepidisphaeraceae</taxon>
        <taxon>Humisphaera</taxon>
    </lineage>
</organism>
<comment type="pathway">
    <text evidence="5 20">Cofactor biosynthesis; riboflavin biosynthesis; 2-hydroxy-3-oxobutyl phosphate from D-ribulose 5-phosphate: step 1/1.</text>
</comment>
<feature type="domain" description="GTP cyclohydrolase II" evidence="21">
    <location>
        <begin position="209"/>
        <end position="384"/>
    </location>
</feature>
<feature type="active site" description="Nucleophile; for GTP cyclohydrolase activity" evidence="20">
    <location>
        <position position="342"/>
    </location>
</feature>
<evidence type="ECO:0000256" key="5">
    <source>
        <dbReference type="ARBA" id="ARBA00004904"/>
    </source>
</evidence>
<evidence type="ECO:0000256" key="8">
    <source>
        <dbReference type="ARBA" id="ARBA00022619"/>
    </source>
</evidence>
<evidence type="ECO:0000256" key="13">
    <source>
        <dbReference type="ARBA" id="ARBA00022842"/>
    </source>
</evidence>
<dbReference type="InterPro" id="IPR016299">
    <property type="entry name" value="Riboflavin_synth_RibBA"/>
</dbReference>
<feature type="site" description="Essential for DHBP synthase activity" evidence="20">
    <location>
        <position position="127"/>
    </location>
</feature>
<feature type="binding site" evidence="20">
    <location>
        <position position="363"/>
    </location>
    <ligand>
        <name>GTP</name>
        <dbReference type="ChEBI" id="CHEBI:37565"/>
    </ligand>
</feature>
<dbReference type="HAMAP" id="MF_00180">
    <property type="entry name" value="RibB"/>
    <property type="match status" value="1"/>
</dbReference>
<dbReference type="InterPro" id="IPR000926">
    <property type="entry name" value="RibA"/>
</dbReference>
<dbReference type="GO" id="GO:0003935">
    <property type="term" value="F:GTP cyclohydrolase II activity"/>
    <property type="evidence" value="ECO:0007669"/>
    <property type="project" value="UniProtKB-UniRule"/>
</dbReference>
<evidence type="ECO:0000256" key="9">
    <source>
        <dbReference type="ARBA" id="ARBA00022723"/>
    </source>
</evidence>
<dbReference type="FunFam" id="3.90.870.10:FF:000001">
    <property type="entry name" value="Riboflavin biosynthesis protein RibBA"/>
    <property type="match status" value="1"/>
</dbReference>
<feature type="binding site" evidence="20">
    <location>
        <position position="27"/>
    </location>
    <ligand>
        <name>Mg(2+)</name>
        <dbReference type="ChEBI" id="CHEBI:18420"/>
        <label>1</label>
    </ligand>
</feature>
<dbReference type="NCBIfam" id="NF001591">
    <property type="entry name" value="PRK00393.1"/>
    <property type="match status" value="1"/>
</dbReference>
<feature type="region of interest" description="DHBP synthase" evidence="20">
    <location>
        <begin position="1"/>
        <end position="202"/>
    </location>
</feature>
<comment type="function">
    <text evidence="3 20">Catalyzes the conversion of D-ribulose 5-phosphate to formate and 3,4-dihydroxy-2-butanone 4-phosphate.</text>
</comment>
<gene>
    <name evidence="20" type="primary">ribBA</name>
    <name evidence="22" type="ORF">IPV69_01325</name>
</gene>
<dbReference type="PANTHER" id="PTHR21327:SF18">
    <property type="entry name" value="3,4-DIHYDROXY-2-BUTANONE 4-PHOSPHATE SYNTHASE"/>
    <property type="match status" value="1"/>
</dbReference>
<feature type="binding site" evidence="20">
    <location>
        <begin position="306"/>
        <end position="308"/>
    </location>
    <ligand>
        <name>GTP</name>
        <dbReference type="ChEBI" id="CHEBI:37565"/>
    </ligand>
</feature>
<evidence type="ECO:0000259" key="21">
    <source>
        <dbReference type="Pfam" id="PF00925"/>
    </source>
</evidence>
<evidence type="ECO:0000256" key="11">
    <source>
        <dbReference type="ARBA" id="ARBA00022801"/>
    </source>
</evidence>
<dbReference type="EC" id="3.5.4.25" evidence="20"/>
<dbReference type="Pfam" id="PF00925">
    <property type="entry name" value="GTP_cyclohydro2"/>
    <property type="match status" value="1"/>
</dbReference>
<dbReference type="EMBL" id="CP063458">
    <property type="protein sequence ID" value="QOV90044.1"/>
    <property type="molecule type" value="Genomic_DNA"/>
</dbReference>
<dbReference type="SUPFAM" id="SSF55821">
    <property type="entry name" value="YrdC/RibB"/>
    <property type="match status" value="1"/>
</dbReference>
<dbReference type="CDD" id="cd00641">
    <property type="entry name" value="GTP_cyclohydro2"/>
    <property type="match status" value="1"/>
</dbReference>
<keyword evidence="15 20" id="KW-0464">Manganese</keyword>
<dbReference type="PANTHER" id="PTHR21327">
    <property type="entry name" value="GTP CYCLOHYDROLASE II-RELATED"/>
    <property type="match status" value="1"/>
</dbReference>
<evidence type="ECO:0000313" key="22">
    <source>
        <dbReference type="EMBL" id="QOV90044.1"/>
    </source>
</evidence>
<dbReference type="AlphaFoldDB" id="A0A7M2WXG3"/>
<feature type="active site" description="Proton acceptor; for GTP cyclohydrolase activity" evidence="20">
    <location>
        <position position="340"/>
    </location>
</feature>
<dbReference type="InterPro" id="IPR032677">
    <property type="entry name" value="GTP_cyclohydro_II"/>
</dbReference>
<evidence type="ECO:0000256" key="12">
    <source>
        <dbReference type="ARBA" id="ARBA00022833"/>
    </source>
</evidence>
<feature type="binding site" evidence="20">
    <location>
        <position position="268"/>
    </location>
    <ligand>
        <name>Zn(2+)</name>
        <dbReference type="ChEBI" id="CHEBI:29105"/>
        <note>catalytic</note>
    </ligand>
</feature>
<dbReference type="FunFam" id="3.40.50.10990:FF:000001">
    <property type="entry name" value="Riboflavin biosynthesis protein RibBA"/>
    <property type="match status" value="1"/>
</dbReference>
<comment type="catalytic activity">
    <reaction evidence="1 20">
        <text>D-ribulose 5-phosphate = (2S)-2-hydroxy-3-oxobutyl phosphate + formate + H(+)</text>
        <dbReference type="Rhea" id="RHEA:18457"/>
        <dbReference type="ChEBI" id="CHEBI:15378"/>
        <dbReference type="ChEBI" id="CHEBI:15740"/>
        <dbReference type="ChEBI" id="CHEBI:58121"/>
        <dbReference type="ChEBI" id="CHEBI:58830"/>
        <dbReference type="EC" id="4.1.99.12"/>
    </reaction>
</comment>
<comment type="similarity">
    <text evidence="7 20">In the C-terminal section; belongs to the GTP cyclohydrolase II family.</text>
</comment>
<feature type="region of interest" description="GTP cyclohydrolase II" evidence="20">
    <location>
        <begin position="203"/>
        <end position="408"/>
    </location>
</feature>
<feature type="binding site" evidence="20">
    <location>
        <position position="281"/>
    </location>
    <ligand>
        <name>Zn(2+)</name>
        <dbReference type="ChEBI" id="CHEBI:29105"/>
        <note>catalytic</note>
    </ligand>
</feature>
<comment type="similarity">
    <text evidence="6 20">In the N-terminal section; belongs to the DHBP synthase family.</text>
</comment>
<dbReference type="UniPathway" id="UPA00275">
    <property type="reaction ID" value="UER00399"/>
</dbReference>
<dbReference type="GO" id="GO:0000287">
    <property type="term" value="F:magnesium ion binding"/>
    <property type="evidence" value="ECO:0007669"/>
    <property type="project" value="UniProtKB-UniRule"/>
</dbReference>
<keyword evidence="10 20" id="KW-0547">Nucleotide-binding</keyword>
<dbReference type="GO" id="GO:0008270">
    <property type="term" value="F:zinc ion binding"/>
    <property type="evidence" value="ECO:0007669"/>
    <property type="project" value="UniProtKB-UniRule"/>
</dbReference>
<comment type="cofactor">
    <cofactor evidence="20">
        <name>Zn(2+)</name>
        <dbReference type="ChEBI" id="CHEBI:29105"/>
    </cofactor>
    <text evidence="20">Binds 1 zinc ion per subunit.</text>
</comment>
<dbReference type="GO" id="GO:0005525">
    <property type="term" value="F:GTP binding"/>
    <property type="evidence" value="ECO:0007669"/>
    <property type="project" value="UniProtKB-KW"/>
</dbReference>
<feature type="binding site" evidence="20">
    <location>
        <begin position="26"/>
        <end position="27"/>
    </location>
    <ligand>
        <name>D-ribulose 5-phosphate</name>
        <dbReference type="ChEBI" id="CHEBI:58121"/>
    </ligand>
</feature>
<evidence type="ECO:0000256" key="17">
    <source>
        <dbReference type="ARBA" id="ARBA00023268"/>
    </source>
</evidence>
<keyword evidence="14 20" id="KW-0342">GTP-binding</keyword>
<evidence type="ECO:0000256" key="7">
    <source>
        <dbReference type="ARBA" id="ARBA00008976"/>
    </source>
</evidence>
<comment type="function">
    <text evidence="18 20">Catalyzes the conversion of GTP to 2,5-diamino-6-ribosylamino-4(3H)-pyrimidinone 5'-phosphate (DARP), formate and pyrophosphate.</text>
</comment>
<dbReference type="Gene3D" id="3.90.870.10">
    <property type="entry name" value="DHBP synthase"/>
    <property type="match status" value="1"/>
</dbReference>
<dbReference type="Gene3D" id="3.40.50.10990">
    <property type="entry name" value="GTP cyclohydrolase II"/>
    <property type="match status" value="1"/>
</dbReference>
<dbReference type="InterPro" id="IPR036144">
    <property type="entry name" value="RibA-like_sf"/>
</dbReference>
<dbReference type="EC" id="4.1.99.12" evidence="20"/>
<comment type="caution">
    <text evidence="20">Lacks conserved residue(s) required for the propagation of feature annotation.</text>
</comment>
<dbReference type="NCBIfam" id="NF006803">
    <property type="entry name" value="PRK09311.1"/>
    <property type="match status" value="1"/>
</dbReference>
<evidence type="ECO:0000256" key="2">
    <source>
        <dbReference type="ARBA" id="ARBA00001936"/>
    </source>
</evidence>
<name>A0A7M2WXG3_9BACT</name>
<dbReference type="Proteomes" id="UP000593765">
    <property type="component" value="Chromosome"/>
</dbReference>
<dbReference type="KEGG" id="hbs:IPV69_01325"/>
<sequence length="408" mass="44928">MFAPIPEILEELRQGKPIVLVDDEDRENEGDIVYAAEKVTPEAVNFMLKEARGVICVSLEVSQCDKLRLHPQTHINTAQMGTAFTVTVDAHPKFGVSTGVSAKDRAATIAVCIADDAQPQDLLRPGHINPLRARDGGVLVRAGQTEGSVDLARLAGMKPAAVICEIMRDDGEMARRPELEVFCQKHRLKMCTIADLISYRLQREQLVKRVETVVLPTNWGDFTLIAYESHVDPQPHLAICKGGIGELGPDGLPIVHEEPVLVRVHSECLTGDVFGSQRCDCGPQLSAAMTMIEKEGKGAVIYLRQEGRGIGLVNKLHAYKLQEQGLDTVEANERLGLPVDKRDYGIGSQILRDLGIRKIRIMTNNPKKIHGLEGYGLSIVENVPVRVEPGEHNEKYLATKKAKMGHRL</sequence>
<feature type="binding site" evidence="20">
    <location>
        <position position="31"/>
    </location>
    <ligand>
        <name>D-ribulose 5-phosphate</name>
        <dbReference type="ChEBI" id="CHEBI:58121"/>
    </ligand>
</feature>
<dbReference type="PIRSF" id="PIRSF001259">
    <property type="entry name" value="RibA"/>
    <property type="match status" value="1"/>
</dbReference>
<evidence type="ECO:0000256" key="3">
    <source>
        <dbReference type="ARBA" id="ARBA00002284"/>
    </source>
</evidence>
<comment type="cofactor">
    <cofactor evidence="20">
        <name>Mg(2+)</name>
        <dbReference type="ChEBI" id="CHEBI:18420"/>
    </cofactor>
    <cofactor evidence="20">
        <name>Mn(2+)</name>
        <dbReference type="ChEBI" id="CHEBI:29035"/>
    </cofactor>
    <text evidence="20">Binds 2 divalent metal cations per subunit. Magnesium or manganese.</text>
</comment>
<evidence type="ECO:0000313" key="23">
    <source>
        <dbReference type="Proteomes" id="UP000593765"/>
    </source>
</evidence>
<keyword evidence="8 20" id="KW-0686">Riboflavin biosynthesis</keyword>
<keyword evidence="9 20" id="KW-0479">Metal-binding</keyword>
<keyword evidence="16 20" id="KW-0456">Lyase</keyword>
<protein>
    <recommendedName>
        <fullName evidence="20">Riboflavin biosynthesis protein RibBA</fullName>
    </recommendedName>
    <domain>
        <recommendedName>
            <fullName evidence="20">3,4-dihydroxy-2-butanone 4-phosphate synthase</fullName>
            <shortName evidence="20">DHBP synthase</shortName>
            <ecNumber evidence="20">4.1.99.12</ecNumber>
        </recommendedName>
    </domain>
    <domain>
        <recommendedName>
            <fullName evidence="20">GTP cyclohydrolase-2</fullName>
            <ecNumber evidence="20">3.5.4.25</ecNumber>
        </recommendedName>
        <alternativeName>
            <fullName evidence="20">GTP cyclohydrolase II</fullName>
        </alternativeName>
    </domain>
</protein>
<comment type="pathway">
    <text evidence="4 20">Cofactor biosynthesis; riboflavin biosynthesis; 5-amino-6-(D-ribitylamino)uracil from GTP: step 1/4.</text>
</comment>
<dbReference type="GO" id="GO:0008686">
    <property type="term" value="F:3,4-dihydroxy-2-butanone-4-phosphate synthase activity"/>
    <property type="evidence" value="ECO:0007669"/>
    <property type="project" value="UniProtKB-UniRule"/>
</dbReference>
<proteinExistence type="inferred from homology"/>
<feature type="binding site" evidence="20">
    <location>
        <position position="368"/>
    </location>
    <ligand>
        <name>GTP</name>
        <dbReference type="ChEBI" id="CHEBI:37565"/>
    </ligand>
</feature>
<reference evidence="22 23" key="1">
    <citation type="submission" date="2020-10" db="EMBL/GenBank/DDBJ databases">
        <title>Wide distribution of Phycisphaera-like planctomycetes from WD2101 soil group in peatlands and genome analysis of the first cultivated representative.</title>
        <authorList>
            <person name="Dedysh S.N."/>
            <person name="Beletsky A.V."/>
            <person name="Ivanova A."/>
            <person name="Kulichevskaya I.S."/>
            <person name="Suzina N.E."/>
            <person name="Philippov D.A."/>
            <person name="Rakitin A.L."/>
            <person name="Mardanov A.V."/>
            <person name="Ravin N.V."/>
        </authorList>
    </citation>
    <scope>NUCLEOTIDE SEQUENCE [LARGE SCALE GENOMIC DNA]</scope>
    <source>
        <strain evidence="22 23">M1803</strain>
    </source>
</reference>
<dbReference type="NCBIfam" id="TIGR00505">
    <property type="entry name" value="ribA"/>
    <property type="match status" value="1"/>
</dbReference>
<dbReference type="Pfam" id="PF00926">
    <property type="entry name" value="DHBP_synthase"/>
    <property type="match status" value="1"/>
</dbReference>
<evidence type="ECO:0000256" key="20">
    <source>
        <dbReference type="HAMAP-Rule" id="MF_01283"/>
    </source>
</evidence>
<feature type="binding site" evidence="20">
    <location>
        <position position="165"/>
    </location>
    <ligand>
        <name>D-ribulose 5-phosphate</name>
        <dbReference type="ChEBI" id="CHEBI:58121"/>
    </ligand>
</feature>
<keyword evidence="12 20" id="KW-0862">Zinc</keyword>
<dbReference type="NCBIfam" id="TIGR00506">
    <property type="entry name" value="ribB"/>
    <property type="match status" value="1"/>
</dbReference>
<keyword evidence="23" id="KW-1185">Reference proteome</keyword>
<dbReference type="GO" id="GO:0009231">
    <property type="term" value="P:riboflavin biosynthetic process"/>
    <property type="evidence" value="ECO:0007669"/>
    <property type="project" value="UniProtKB-UniRule"/>
</dbReference>
<evidence type="ECO:0000256" key="19">
    <source>
        <dbReference type="ARBA" id="ARBA00049295"/>
    </source>
</evidence>
<evidence type="ECO:0000256" key="16">
    <source>
        <dbReference type="ARBA" id="ARBA00023239"/>
    </source>
</evidence>
<keyword evidence="17 20" id="KW-0511">Multifunctional enzyme</keyword>
<dbReference type="GO" id="GO:0005829">
    <property type="term" value="C:cytosol"/>
    <property type="evidence" value="ECO:0007669"/>
    <property type="project" value="TreeGrafter"/>
</dbReference>
<dbReference type="HAMAP" id="MF_00179">
    <property type="entry name" value="RibA"/>
    <property type="match status" value="1"/>
</dbReference>
<dbReference type="GO" id="GO:0030145">
    <property type="term" value="F:manganese ion binding"/>
    <property type="evidence" value="ECO:0007669"/>
    <property type="project" value="UniProtKB-UniRule"/>
</dbReference>
<feature type="site" description="Essential for DHBP synthase activity" evidence="20">
    <location>
        <position position="165"/>
    </location>
</feature>
<feature type="binding site" evidence="20">
    <location>
        <position position="328"/>
    </location>
    <ligand>
        <name>GTP</name>
        <dbReference type="ChEBI" id="CHEBI:37565"/>
    </ligand>
</feature>
<comment type="catalytic activity">
    <reaction evidence="19 20">
        <text>GTP + 4 H2O = 2,5-diamino-6-hydroxy-4-(5-phosphoribosylamino)-pyrimidine + formate + 2 phosphate + 3 H(+)</text>
        <dbReference type="Rhea" id="RHEA:23704"/>
        <dbReference type="ChEBI" id="CHEBI:15377"/>
        <dbReference type="ChEBI" id="CHEBI:15378"/>
        <dbReference type="ChEBI" id="CHEBI:15740"/>
        <dbReference type="ChEBI" id="CHEBI:37565"/>
        <dbReference type="ChEBI" id="CHEBI:43474"/>
        <dbReference type="ChEBI" id="CHEBI:58614"/>
        <dbReference type="EC" id="3.5.4.25"/>
    </reaction>
</comment>
<evidence type="ECO:0000256" key="18">
    <source>
        <dbReference type="ARBA" id="ARBA00043932"/>
    </source>
</evidence>
<feature type="binding site" evidence="20">
    <location>
        <position position="279"/>
    </location>
    <ligand>
        <name>Zn(2+)</name>
        <dbReference type="ChEBI" id="CHEBI:29105"/>
        <note>catalytic</note>
    </ligand>
</feature>
<comment type="cofactor">
    <cofactor evidence="2">
        <name>Mn(2+)</name>
        <dbReference type="ChEBI" id="CHEBI:29035"/>
    </cofactor>
</comment>
<evidence type="ECO:0000256" key="10">
    <source>
        <dbReference type="ARBA" id="ARBA00022741"/>
    </source>
</evidence>
<accession>A0A7M2WXG3</accession>
<dbReference type="RefSeq" id="WP_206293113.1">
    <property type="nucleotide sequence ID" value="NZ_CP063458.1"/>
</dbReference>
<keyword evidence="13 20" id="KW-0460">Magnesium</keyword>
<dbReference type="InterPro" id="IPR000422">
    <property type="entry name" value="DHBP_synthase_RibB"/>
</dbReference>
<keyword evidence="11 20" id="KW-0378">Hydrolase</keyword>
<dbReference type="HAMAP" id="MF_01283">
    <property type="entry name" value="RibBA"/>
    <property type="match status" value="1"/>
</dbReference>
<evidence type="ECO:0000256" key="14">
    <source>
        <dbReference type="ARBA" id="ARBA00023134"/>
    </source>
</evidence>
<feature type="binding site" evidence="20">
    <location>
        <position position="284"/>
    </location>
    <ligand>
        <name>GTP</name>
        <dbReference type="ChEBI" id="CHEBI:37565"/>
    </ligand>
</feature>
<evidence type="ECO:0000256" key="15">
    <source>
        <dbReference type="ARBA" id="ARBA00023211"/>
    </source>
</evidence>
<feature type="binding site" evidence="20">
    <location>
        <begin position="263"/>
        <end position="267"/>
    </location>
    <ligand>
        <name>GTP</name>
        <dbReference type="ChEBI" id="CHEBI:37565"/>
    </ligand>
</feature>
<evidence type="ECO:0000256" key="6">
    <source>
        <dbReference type="ARBA" id="ARBA00005520"/>
    </source>
</evidence>
<dbReference type="InterPro" id="IPR017945">
    <property type="entry name" value="DHBP_synth_RibB-like_a/b_dom"/>
</dbReference>
<dbReference type="SUPFAM" id="SSF142695">
    <property type="entry name" value="RibA-like"/>
    <property type="match status" value="1"/>
</dbReference>
<feature type="binding site" evidence="20">
    <location>
        <position position="27"/>
    </location>
    <ligand>
        <name>Mg(2+)</name>
        <dbReference type="ChEBI" id="CHEBI:18420"/>
        <label>2</label>
    </ligand>
</feature>